<protein>
    <submittedName>
        <fullName evidence="1">Uncharacterized protein</fullName>
    </submittedName>
</protein>
<evidence type="ECO:0000313" key="2">
    <source>
        <dbReference type="Proteomes" id="UP001239111"/>
    </source>
</evidence>
<sequence length="141" mass="16223">MDQQTLALLPRPGLHVIPYIHPSYRWTLYDIETRSEVGKLDWTIIQPIGAGSNLVIVAILKGRALRETIYAKCITAREPFRYITQDPVRLTRITARTETISGIFLEGDPDTIYNQTTYIEQGTFIELRYLQPDEKPFPATR</sequence>
<keyword evidence="2" id="KW-1185">Reference proteome</keyword>
<accession>A0ACC2N4T6</accession>
<proteinExistence type="predicted"/>
<reference evidence="1" key="1">
    <citation type="submission" date="2023-04" db="EMBL/GenBank/DDBJ databases">
        <title>A chromosome-level genome assembly of the parasitoid wasp Eretmocerus hayati.</title>
        <authorList>
            <person name="Zhong Y."/>
            <person name="Liu S."/>
            <person name="Liu Y."/>
        </authorList>
    </citation>
    <scope>NUCLEOTIDE SEQUENCE</scope>
    <source>
        <strain evidence="1">ZJU_SS_LIU_2023</strain>
    </source>
</reference>
<name>A0ACC2N4T6_9HYME</name>
<evidence type="ECO:0000313" key="1">
    <source>
        <dbReference type="EMBL" id="KAJ8666082.1"/>
    </source>
</evidence>
<organism evidence="1 2">
    <name type="scientific">Eretmocerus hayati</name>
    <dbReference type="NCBI Taxonomy" id="131215"/>
    <lineage>
        <taxon>Eukaryota</taxon>
        <taxon>Metazoa</taxon>
        <taxon>Ecdysozoa</taxon>
        <taxon>Arthropoda</taxon>
        <taxon>Hexapoda</taxon>
        <taxon>Insecta</taxon>
        <taxon>Pterygota</taxon>
        <taxon>Neoptera</taxon>
        <taxon>Endopterygota</taxon>
        <taxon>Hymenoptera</taxon>
        <taxon>Apocrita</taxon>
        <taxon>Proctotrupomorpha</taxon>
        <taxon>Chalcidoidea</taxon>
        <taxon>Aphelinidae</taxon>
        <taxon>Aphelininae</taxon>
        <taxon>Eretmocerus</taxon>
    </lineage>
</organism>
<comment type="caution">
    <text evidence="1">The sequence shown here is derived from an EMBL/GenBank/DDBJ whole genome shotgun (WGS) entry which is preliminary data.</text>
</comment>
<dbReference type="Proteomes" id="UP001239111">
    <property type="component" value="Chromosome 4"/>
</dbReference>
<dbReference type="EMBL" id="CM056744">
    <property type="protein sequence ID" value="KAJ8666082.1"/>
    <property type="molecule type" value="Genomic_DNA"/>
</dbReference>
<gene>
    <name evidence="1" type="ORF">QAD02_007744</name>
</gene>